<dbReference type="InterPro" id="IPR011333">
    <property type="entry name" value="SKP1/BTB/POZ_sf"/>
</dbReference>
<dbReference type="PROSITE" id="PS50157">
    <property type="entry name" value="ZINC_FINGER_C2H2_2"/>
    <property type="match status" value="2"/>
</dbReference>
<feature type="domain" description="C2H2-type" evidence="5">
    <location>
        <begin position="404"/>
        <end position="431"/>
    </location>
</feature>
<dbReference type="SMART" id="SM00225">
    <property type="entry name" value="BTB"/>
    <property type="match status" value="1"/>
</dbReference>
<feature type="region of interest" description="Disordered" evidence="3">
    <location>
        <begin position="307"/>
        <end position="355"/>
    </location>
</feature>
<dbReference type="CDD" id="cd18315">
    <property type="entry name" value="BTB_POZ_BAB-like"/>
    <property type="match status" value="1"/>
</dbReference>
<dbReference type="GO" id="GO:0048666">
    <property type="term" value="P:neuron development"/>
    <property type="evidence" value="ECO:0007669"/>
    <property type="project" value="UniProtKB-ARBA"/>
</dbReference>
<evidence type="ECO:0000313" key="7">
    <source>
        <dbReference type="Proteomes" id="UP000759131"/>
    </source>
</evidence>
<gene>
    <name evidence="6" type="ORF">OSB1V03_LOCUS18884</name>
</gene>
<feature type="compositionally biased region" description="Basic and acidic residues" evidence="3">
    <location>
        <begin position="183"/>
        <end position="202"/>
    </location>
</feature>
<keyword evidence="1" id="KW-0539">Nucleus</keyword>
<dbReference type="InterPro" id="IPR051095">
    <property type="entry name" value="Dros_DevTransReg"/>
</dbReference>
<feature type="domain" description="C2H2-type" evidence="5">
    <location>
        <begin position="375"/>
        <end position="402"/>
    </location>
</feature>
<name>A0A7R9QDM4_9ACAR</name>
<dbReference type="PANTHER" id="PTHR23110">
    <property type="entry name" value="BTB DOMAIN TRANSCRIPTION FACTOR"/>
    <property type="match status" value="1"/>
</dbReference>
<evidence type="ECO:0000259" key="4">
    <source>
        <dbReference type="PROSITE" id="PS50097"/>
    </source>
</evidence>
<dbReference type="InterPro" id="IPR013087">
    <property type="entry name" value="Znf_C2H2_type"/>
</dbReference>
<dbReference type="InterPro" id="IPR036236">
    <property type="entry name" value="Znf_C2H2_sf"/>
</dbReference>
<feature type="compositionally biased region" description="Acidic residues" evidence="3">
    <location>
        <begin position="207"/>
        <end position="217"/>
    </location>
</feature>
<dbReference type="PROSITE" id="PS50097">
    <property type="entry name" value="BTB"/>
    <property type="match status" value="1"/>
</dbReference>
<dbReference type="Proteomes" id="UP000759131">
    <property type="component" value="Unassembled WGS sequence"/>
</dbReference>
<dbReference type="SMART" id="SM00355">
    <property type="entry name" value="ZnF_C2H2"/>
    <property type="match status" value="2"/>
</dbReference>
<dbReference type="Pfam" id="PF00651">
    <property type="entry name" value="BTB"/>
    <property type="match status" value="1"/>
</dbReference>
<dbReference type="SUPFAM" id="SSF54695">
    <property type="entry name" value="POZ domain"/>
    <property type="match status" value="1"/>
</dbReference>
<feature type="domain" description="BTB" evidence="4">
    <location>
        <begin position="62"/>
        <end position="131"/>
    </location>
</feature>
<dbReference type="GO" id="GO:0003006">
    <property type="term" value="P:developmental process involved in reproduction"/>
    <property type="evidence" value="ECO:0007669"/>
    <property type="project" value="UniProtKB-ARBA"/>
</dbReference>
<keyword evidence="2" id="KW-0862">Zinc</keyword>
<keyword evidence="7" id="KW-1185">Reference proteome</keyword>
<evidence type="ECO:0000256" key="1">
    <source>
        <dbReference type="ARBA" id="ARBA00023242"/>
    </source>
</evidence>
<dbReference type="AlphaFoldDB" id="A0A7R9QDM4"/>
<dbReference type="GO" id="GO:0048513">
    <property type="term" value="P:animal organ development"/>
    <property type="evidence" value="ECO:0007669"/>
    <property type="project" value="UniProtKB-ARBA"/>
</dbReference>
<feature type="compositionally biased region" description="Polar residues" evidence="3">
    <location>
        <begin position="326"/>
        <end position="341"/>
    </location>
</feature>
<dbReference type="GO" id="GO:0006357">
    <property type="term" value="P:regulation of transcription by RNA polymerase II"/>
    <property type="evidence" value="ECO:0007669"/>
    <property type="project" value="TreeGrafter"/>
</dbReference>
<feature type="region of interest" description="Disordered" evidence="3">
    <location>
        <begin position="158"/>
        <end position="221"/>
    </location>
</feature>
<accession>A0A7R9QDM4</accession>
<organism evidence="6">
    <name type="scientific">Medioppia subpectinata</name>
    <dbReference type="NCBI Taxonomy" id="1979941"/>
    <lineage>
        <taxon>Eukaryota</taxon>
        <taxon>Metazoa</taxon>
        <taxon>Ecdysozoa</taxon>
        <taxon>Arthropoda</taxon>
        <taxon>Chelicerata</taxon>
        <taxon>Arachnida</taxon>
        <taxon>Acari</taxon>
        <taxon>Acariformes</taxon>
        <taxon>Sarcoptiformes</taxon>
        <taxon>Oribatida</taxon>
        <taxon>Brachypylina</taxon>
        <taxon>Oppioidea</taxon>
        <taxon>Oppiidae</taxon>
        <taxon>Medioppia</taxon>
    </lineage>
</organism>
<evidence type="ECO:0000256" key="3">
    <source>
        <dbReference type="SAM" id="MobiDB-lite"/>
    </source>
</evidence>
<keyword evidence="2" id="KW-0479">Metal-binding</keyword>
<dbReference type="PROSITE" id="PS00028">
    <property type="entry name" value="ZINC_FINGER_C2H2_1"/>
    <property type="match status" value="2"/>
</dbReference>
<proteinExistence type="predicted"/>
<dbReference type="PANTHER" id="PTHR23110:SF109">
    <property type="entry name" value="FI07618P-RELATED"/>
    <property type="match status" value="1"/>
</dbReference>
<dbReference type="GO" id="GO:0008270">
    <property type="term" value="F:zinc ion binding"/>
    <property type="evidence" value="ECO:0007669"/>
    <property type="project" value="UniProtKB-KW"/>
</dbReference>
<dbReference type="EMBL" id="CAJPIZ010026088">
    <property type="protein sequence ID" value="CAG2118934.1"/>
    <property type="molecule type" value="Genomic_DNA"/>
</dbReference>
<keyword evidence="2" id="KW-0863">Zinc-finger</keyword>
<dbReference type="OrthoDB" id="10261408at2759"/>
<dbReference type="EMBL" id="OC880663">
    <property type="protein sequence ID" value="CAD7641884.1"/>
    <property type="molecule type" value="Genomic_DNA"/>
</dbReference>
<feature type="compositionally biased region" description="Basic residues" evidence="3">
    <location>
        <begin position="167"/>
        <end position="179"/>
    </location>
</feature>
<evidence type="ECO:0000259" key="5">
    <source>
        <dbReference type="PROSITE" id="PS50157"/>
    </source>
</evidence>
<dbReference type="SUPFAM" id="SSF57667">
    <property type="entry name" value="beta-beta-alpha zinc fingers"/>
    <property type="match status" value="1"/>
</dbReference>
<protein>
    <submittedName>
        <fullName evidence="6">Uncharacterized protein</fullName>
    </submittedName>
</protein>
<feature type="compositionally biased region" description="Polar residues" evidence="3">
    <location>
        <begin position="308"/>
        <end position="320"/>
    </location>
</feature>
<reference evidence="6" key="1">
    <citation type="submission" date="2020-11" db="EMBL/GenBank/DDBJ databases">
        <authorList>
            <person name="Tran Van P."/>
        </authorList>
    </citation>
    <scope>NUCLEOTIDE SEQUENCE</scope>
</reference>
<evidence type="ECO:0000313" key="6">
    <source>
        <dbReference type="EMBL" id="CAD7641884.1"/>
    </source>
</evidence>
<dbReference type="Gene3D" id="3.30.710.10">
    <property type="entry name" value="Potassium Channel Kv1.1, Chain A"/>
    <property type="match status" value="1"/>
</dbReference>
<evidence type="ECO:0000256" key="2">
    <source>
        <dbReference type="PROSITE-ProRule" id="PRU00042"/>
    </source>
</evidence>
<dbReference type="InterPro" id="IPR000210">
    <property type="entry name" value="BTB/POZ_dom"/>
</dbReference>
<sequence>MLVYCVLKGNQLKEYSVVSSDISSTIGSMAETQSQAYCLRRANHMSDMIESFDRMFKDESMTDCALMCAEGHALKAHRMILSASSPFFRTVFDQMSNQWPNYPMVYLKDMPMADLRAIIEFIYTGEVTVSQEQLESVIRSGEALRIKGLVDIDHRRDNASKTATTISRRKRRRRHRRKSAVTENHKKDTQNEANNEDNKDAQSLDESMSEYSDEGESGESVVEMATDLSGSRAYNESVGASEDGIEPSRLLEQSMITGDTQESNSINQYSTSSTPHLIANVEAEDVKPVIYDEPIALISSALRDECNSDSQHLNNNTNDSQESHNFDTSGVQSIAGTSRSNHFGFKDKRRSKSAKKGLLSRLGSQSMFHMRQQRFHCHICHQGFTAKRNLQRHMQIHNYYRNKFECELCQRQFSWKHTLNIHREKAHNINP</sequence>
<dbReference type="GO" id="GO:0005634">
    <property type="term" value="C:nucleus"/>
    <property type="evidence" value="ECO:0007669"/>
    <property type="project" value="TreeGrafter"/>
</dbReference>
<dbReference type="Gene3D" id="3.30.160.60">
    <property type="entry name" value="Classic Zinc Finger"/>
    <property type="match status" value="1"/>
</dbReference>